<name>A0A072TKT7_MEDTR</name>
<dbReference type="EMBL" id="CM001224">
    <property type="protein sequence ID" value="KEH17811.1"/>
    <property type="molecule type" value="Genomic_DNA"/>
</dbReference>
<evidence type="ECO:0000313" key="4">
    <source>
        <dbReference type="Proteomes" id="UP000002051"/>
    </source>
</evidence>
<reference evidence="3" key="3">
    <citation type="submission" date="2015-04" db="UniProtKB">
        <authorList>
            <consortium name="EnsemblPlants"/>
        </authorList>
    </citation>
    <scope>IDENTIFICATION</scope>
    <source>
        <strain evidence="3">cv. Jemalong A17</strain>
    </source>
</reference>
<reference evidence="2 4" key="1">
    <citation type="journal article" date="2011" name="Nature">
        <title>The Medicago genome provides insight into the evolution of rhizobial symbioses.</title>
        <authorList>
            <person name="Young N.D."/>
            <person name="Debelle F."/>
            <person name="Oldroyd G.E."/>
            <person name="Geurts R."/>
            <person name="Cannon S.B."/>
            <person name="Udvardi M.K."/>
            <person name="Benedito V.A."/>
            <person name="Mayer K.F."/>
            <person name="Gouzy J."/>
            <person name="Schoof H."/>
            <person name="Van de Peer Y."/>
            <person name="Proost S."/>
            <person name="Cook D.R."/>
            <person name="Meyers B.C."/>
            <person name="Spannagl M."/>
            <person name="Cheung F."/>
            <person name="De Mita S."/>
            <person name="Krishnakumar V."/>
            <person name="Gundlach H."/>
            <person name="Zhou S."/>
            <person name="Mudge J."/>
            <person name="Bharti A.K."/>
            <person name="Murray J.D."/>
            <person name="Naoumkina M.A."/>
            <person name="Rosen B."/>
            <person name="Silverstein K.A."/>
            <person name="Tang H."/>
            <person name="Rombauts S."/>
            <person name="Zhao P.X."/>
            <person name="Zhou P."/>
            <person name="Barbe V."/>
            <person name="Bardou P."/>
            <person name="Bechner M."/>
            <person name="Bellec A."/>
            <person name="Berger A."/>
            <person name="Berges H."/>
            <person name="Bidwell S."/>
            <person name="Bisseling T."/>
            <person name="Choisne N."/>
            <person name="Couloux A."/>
            <person name="Denny R."/>
            <person name="Deshpande S."/>
            <person name="Dai X."/>
            <person name="Doyle J.J."/>
            <person name="Dudez A.M."/>
            <person name="Farmer A.D."/>
            <person name="Fouteau S."/>
            <person name="Franken C."/>
            <person name="Gibelin C."/>
            <person name="Gish J."/>
            <person name="Goldstein S."/>
            <person name="Gonzalez A.J."/>
            <person name="Green P.J."/>
            <person name="Hallab A."/>
            <person name="Hartog M."/>
            <person name="Hua A."/>
            <person name="Humphray S.J."/>
            <person name="Jeong D.H."/>
            <person name="Jing Y."/>
            <person name="Jocker A."/>
            <person name="Kenton S.M."/>
            <person name="Kim D.J."/>
            <person name="Klee K."/>
            <person name="Lai H."/>
            <person name="Lang C."/>
            <person name="Lin S."/>
            <person name="Macmil S.L."/>
            <person name="Magdelenat G."/>
            <person name="Matthews L."/>
            <person name="McCorrison J."/>
            <person name="Monaghan E.L."/>
            <person name="Mun J.H."/>
            <person name="Najar F.Z."/>
            <person name="Nicholson C."/>
            <person name="Noirot C."/>
            <person name="O'Bleness M."/>
            <person name="Paule C.R."/>
            <person name="Poulain J."/>
            <person name="Prion F."/>
            <person name="Qin B."/>
            <person name="Qu C."/>
            <person name="Retzel E.F."/>
            <person name="Riddle C."/>
            <person name="Sallet E."/>
            <person name="Samain S."/>
            <person name="Samson N."/>
            <person name="Sanders I."/>
            <person name="Saurat O."/>
            <person name="Scarpelli C."/>
            <person name="Schiex T."/>
            <person name="Segurens B."/>
            <person name="Severin A.J."/>
            <person name="Sherrier D.J."/>
            <person name="Shi R."/>
            <person name="Sims S."/>
            <person name="Singer S.R."/>
            <person name="Sinharoy S."/>
            <person name="Sterck L."/>
            <person name="Viollet A."/>
            <person name="Wang B.B."/>
            <person name="Wang K."/>
            <person name="Wang M."/>
            <person name="Wang X."/>
            <person name="Warfsmann J."/>
            <person name="Weissenbach J."/>
            <person name="White D.D."/>
            <person name="White J.D."/>
            <person name="Wiley G.B."/>
            <person name="Wincker P."/>
            <person name="Xing Y."/>
            <person name="Yang L."/>
            <person name="Yao Z."/>
            <person name="Ying F."/>
            <person name="Zhai J."/>
            <person name="Zhou L."/>
            <person name="Zuber A."/>
            <person name="Denarie J."/>
            <person name="Dixon R.A."/>
            <person name="May G.D."/>
            <person name="Schwartz D.C."/>
            <person name="Rogers J."/>
            <person name="Quetier F."/>
            <person name="Town C.D."/>
            <person name="Roe B.A."/>
        </authorList>
    </citation>
    <scope>NUCLEOTIDE SEQUENCE [LARGE SCALE GENOMIC DNA]</scope>
    <source>
        <strain evidence="2">A17</strain>
        <strain evidence="3 4">cv. Jemalong A17</strain>
    </source>
</reference>
<feature type="region of interest" description="Disordered" evidence="1">
    <location>
        <begin position="91"/>
        <end position="112"/>
    </location>
</feature>
<dbReference type="HOGENOM" id="CLU_2149617_0_0_1"/>
<proteinExistence type="predicted"/>
<protein>
    <submittedName>
        <fullName evidence="2 3">Uncharacterized protein</fullName>
    </submittedName>
</protein>
<keyword evidence="4" id="KW-1185">Reference proteome</keyword>
<dbReference type="Proteomes" id="UP000002051">
    <property type="component" value="Chromosome 8"/>
</dbReference>
<evidence type="ECO:0000313" key="2">
    <source>
        <dbReference type="EMBL" id="KEH17811.1"/>
    </source>
</evidence>
<dbReference type="EnsemblPlants" id="KEH17811">
    <property type="protein sequence ID" value="KEH17811"/>
    <property type="gene ID" value="MTR_8g006630"/>
</dbReference>
<evidence type="ECO:0000313" key="3">
    <source>
        <dbReference type="EnsemblPlants" id="KEH17811"/>
    </source>
</evidence>
<organism evidence="2 4">
    <name type="scientific">Medicago truncatula</name>
    <name type="common">Barrel medic</name>
    <name type="synonym">Medicago tribuloides</name>
    <dbReference type="NCBI Taxonomy" id="3880"/>
    <lineage>
        <taxon>Eukaryota</taxon>
        <taxon>Viridiplantae</taxon>
        <taxon>Streptophyta</taxon>
        <taxon>Embryophyta</taxon>
        <taxon>Tracheophyta</taxon>
        <taxon>Spermatophyta</taxon>
        <taxon>Magnoliopsida</taxon>
        <taxon>eudicotyledons</taxon>
        <taxon>Gunneridae</taxon>
        <taxon>Pentapetalae</taxon>
        <taxon>rosids</taxon>
        <taxon>fabids</taxon>
        <taxon>Fabales</taxon>
        <taxon>Fabaceae</taxon>
        <taxon>Papilionoideae</taxon>
        <taxon>50 kb inversion clade</taxon>
        <taxon>NPAAA clade</taxon>
        <taxon>Hologalegina</taxon>
        <taxon>IRL clade</taxon>
        <taxon>Trifolieae</taxon>
        <taxon>Medicago</taxon>
    </lineage>
</organism>
<gene>
    <name evidence="2" type="ordered locus">MTR_8g006630</name>
</gene>
<accession>A0A072TKT7</accession>
<reference evidence="2 4" key="2">
    <citation type="journal article" date="2014" name="BMC Genomics">
        <title>An improved genome release (version Mt4.0) for the model legume Medicago truncatula.</title>
        <authorList>
            <person name="Tang H."/>
            <person name="Krishnakumar V."/>
            <person name="Bidwell S."/>
            <person name="Rosen B."/>
            <person name="Chan A."/>
            <person name="Zhou S."/>
            <person name="Gentzbittel L."/>
            <person name="Childs K.L."/>
            <person name="Yandell M."/>
            <person name="Gundlach H."/>
            <person name="Mayer K.F."/>
            <person name="Schwartz D.C."/>
            <person name="Town C.D."/>
        </authorList>
    </citation>
    <scope>GENOME REANNOTATION</scope>
    <source>
        <strain evidence="2">A17</strain>
        <strain evidence="3 4">cv. Jemalong A17</strain>
    </source>
</reference>
<dbReference type="AlphaFoldDB" id="A0A072TKT7"/>
<evidence type="ECO:0000256" key="1">
    <source>
        <dbReference type="SAM" id="MobiDB-lite"/>
    </source>
</evidence>
<sequence>MDRPPQIREMVSKIHYDAGAREISPFLKSSTIRTSTHCEISPFLQNLNPSWRKSEILEIKFRELDFIYLIEHQLEVQRKEERRKKVREAVRERRETGYGMKALEKQRVESDA</sequence>